<dbReference type="AlphaFoldDB" id="A0A6A6DIY2"/>
<protein>
    <recommendedName>
        <fullName evidence="2">Hemerythrin-like domain-containing protein</fullName>
    </recommendedName>
</protein>
<keyword evidence="1" id="KW-0732">Signal</keyword>
<dbReference type="OrthoDB" id="58416at2759"/>
<dbReference type="EMBL" id="ML994676">
    <property type="protein sequence ID" value="KAF2178209.1"/>
    <property type="molecule type" value="Genomic_DNA"/>
</dbReference>
<feature type="domain" description="Hemerythrin-like" evidence="2">
    <location>
        <begin position="68"/>
        <end position="194"/>
    </location>
</feature>
<dbReference type="PANTHER" id="PTHR38048:SF2">
    <property type="entry name" value="HEMERYTHRIN-LIKE DOMAIN-CONTAINING PROTEIN"/>
    <property type="match status" value="1"/>
</dbReference>
<dbReference type="Proteomes" id="UP000800200">
    <property type="component" value="Unassembled WGS sequence"/>
</dbReference>
<dbReference type="InterPro" id="IPR012312">
    <property type="entry name" value="Hemerythrin-like"/>
</dbReference>
<evidence type="ECO:0000256" key="1">
    <source>
        <dbReference type="SAM" id="SignalP"/>
    </source>
</evidence>
<feature type="signal peptide" evidence="1">
    <location>
        <begin position="1"/>
        <end position="28"/>
    </location>
</feature>
<proteinExistence type="predicted"/>
<dbReference type="PANTHER" id="PTHR38048">
    <property type="entry name" value="EXPRESSED PROTEIN"/>
    <property type="match status" value="1"/>
</dbReference>
<name>A0A6A6DIY2_9PEZI</name>
<accession>A0A6A6DIY2</accession>
<reference evidence="3" key="1">
    <citation type="journal article" date="2020" name="Stud. Mycol.">
        <title>101 Dothideomycetes genomes: a test case for predicting lifestyles and emergence of pathogens.</title>
        <authorList>
            <person name="Haridas S."/>
            <person name="Albert R."/>
            <person name="Binder M."/>
            <person name="Bloem J."/>
            <person name="Labutti K."/>
            <person name="Salamov A."/>
            <person name="Andreopoulos B."/>
            <person name="Baker S."/>
            <person name="Barry K."/>
            <person name="Bills G."/>
            <person name="Bluhm B."/>
            <person name="Cannon C."/>
            <person name="Castanera R."/>
            <person name="Culley D."/>
            <person name="Daum C."/>
            <person name="Ezra D."/>
            <person name="Gonzalez J."/>
            <person name="Henrissat B."/>
            <person name="Kuo A."/>
            <person name="Liang C."/>
            <person name="Lipzen A."/>
            <person name="Lutzoni F."/>
            <person name="Magnuson J."/>
            <person name="Mondo S."/>
            <person name="Nolan M."/>
            <person name="Ohm R."/>
            <person name="Pangilinan J."/>
            <person name="Park H.-J."/>
            <person name="Ramirez L."/>
            <person name="Alfaro M."/>
            <person name="Sun H."/>
            <person name="Tritt A."/>
            <person name="Yoshinaga Y."/>
            <person name="Zwiers L.-H."/>
            <person name="Turgeon B."/>
            <person name="Goodwin S."/>
            <person name="Spatafora J."/>
            <person name="Crous P."/>
            <person name="Grigoriev I."/>
        </authorList>
    </citation>
    <scope>NUCLEOTIDE SEQUENCE</scope>
    <source>
        <strain evidence="3">CBS 207.26</strain>
    </source>
</reference>
<organism evidence="3 4">
    <name type="scientific">Zopfia rhizophila CBS 207.26</name>
    <dbReference type="NCBI Taxonomy" id="1314779"/>
    <lineage>
        <taxon>Eukaryota</taxon>
        <taxon>Fungi</taxon>
        <taxon>Dikarya</taxon>
        <taxon>Ascomycota</taxon>
        <taxon>Pezizomycotina</taxon>
        <taxon>Dothideomycetes</taxon>
        <taxon>Dothideomycetes incertae sedis</taxon>
        <taxon>Zopfiaceae</taxon>
        <taxon>Zopfia</taxon>
    </lineage>
</organism>
<evidence type="ECO:0000313" key="4">
    <source>
        <dbReference type="Proteomes" id="UP000800200"/>
    </source>
</evidence>
<dbReference type="Gene3D" id="1.20.120.520">
    <property type="entry name" value="nmb1532 protein domain like"/>
    <property type="match status" value="1"/>
</dbReference>
<feature type="chain" id="PRO_5025529723" description="Hemerythrin-like domain-containing protein" evidence="1">
    <location>
        <begin position="29"/>
        <end position="306"/>
    </location>
</feature>
<keyword evidence="4" id="KW-1185">Reference proteome</keyword>
<gene>
    <name evidence="3" type="ORF">K469DRAFT_718307</name>
</gene>
<dbReference type="InterPro" id="IPR053206">
    <property type="entry name" value="Dimeric_xanthone_biosynth"/>
</dbReference>
<dbReference type="Pfam" id="PF01814">
    <property type="entry name" value="Hemerythrin"/>
    <property type="match status" value="1"/>
</dbReference>
<evidence type="ECO:0000313" key="3">
    <source>
        <dbReference type="EMBL" id="KAF2178209.1"/>
    </source>
</evidence>
<sequence>MPGPKLEYFVALIVVAIALLYSLNPLMAEQKAPSPGKPWADGPLKLVKTPMFETKKEDTWTKGASHMALLHNAVLRGYNSIYLQAPHVKPEDYADFIGYCLTWHKFVKSHHDDEEENLFPKVVEVIGKEDKELWGKTHEEHEAMLPPLAKFREYLSGLKSPSDFSSSTLLSLLDDLKEPVNTHFHSEIATIAAMAESGSFPAAEPVFAAWGKNSVTKAGYSDVVPFLFLNIDRTYEDGFWKDWPPMPKPIRFLMVRLSAWWHQGWWKFASCDIDGYPKELYAVGNEVDGGGKGQGDRVFRPNPSHI</sequence>
<evidence type="ECO:0000259" key="2">
    <source>
        <dbReference type="Pfam" id="PF01814"/>
    </source>
</evidence>